<evidence type="ECO:0000313" key="3">
    <source>
        <dbReference type="Proteomes" id="UP001165685"/>
    </source>
</evidence>
<comment type="caution">
    <text evidence="2">The sequence shown here is derived from an EMBL/GenBank/DDBJ whole genome shotgun (WGS) entry which is preliminary data.</text>
</comment>
<proteinExistence type="predicted"/>
<dbReference type="RefSeq" id="WP_270677598.1">
    <property type="nucleotide sequence ID" value="NZ_JAQFWP010000015.1"/>
</dbReference>
<sequence>MSNILKRHGITPRWRHLTDEQITEAIQFYREGWSLAKLGKHFGVANSTICAQLLKHNVPMRQRPGWKK</sequence>
<keyword evidence="3" id="KW-1185">Reference proteome</keyword>
<dbReference type="Proteomes" id="UP001165685">
    <property type="component" value="Unassembled WGS sequence"/>
</dbReference>
<dbReference type="EMBL" id="JAQFWP010000015">
    <property type="protein sequence ID" value="MDA2804974.1"/>
    <property type="molecule type" value="Genomic_DNA"/>
</dbReference>
<dbReference type="Gene3D" id="1.10.10.60">
    <property type="entry name" value="Homeodomain-like"/>
    <property type="match status" value="1"/>
</dbReference>
<accession>A0ABT4TJX7</accession>
<gene>
    <name evidence="2" type="ORF">O4U47_10660</name>
</gene>
<organism evidence="2 3">
    <name type="scientific">Nocardiopsis suaedae</name>
    <dbReference type="NCBI Taxonomy" id="3018444"/>
    <lineage>
        <taxon>Bacteria</taxon>
        <taxon>Bacillati</taxon>
        <taxon>Actinomycetota</taxon>
        <taxon>Actinomycetes</taxon>
        <taxon>Streptosporangiales</taxon>
        <taxon>Nocardiopsidaceae</taxon>
        <taxon>Nocardiopsis</taxon>
    </lineage>
</organism>
<feature type="domain" description="HTH psq-type" evidence="1">
    <location>
        <begin position="18"/>
        <end position="50"/>
    </location>
</feature>
<evidence type="ECO:0000259" key="1">
    <source>
        <dbReference type="Pfam" id="PF05225"/>
    </source>
</evidence>
<protein>
    <submittedName>
        <fullName evidence="2">Helix-turn-helix domain-containing protein</fullName>
    </submittedName>
</protein>
<reference evidence="2" key="1">
    <citation type="submission" date="2023-01" db="EMBL/GenBank/DDBJ databases">
        <title>Draft genome sequence of Nocardiopsis sp. LSu2-4 isolated from halophytes.</title>
        <authorList>
            <person name="Duangmal K."/>
            <person name="Chantavorakit T."/>
        </authorList>
    </citation>
    <scope>NUCLEOTIDE SEQUENCE</scope>
    <source>
        <strain evidence="2">LSu2-4</strain>
    </source>
</reference>
<dbReference type="Pfam" id="PF05225">
    <property type="entry name" value="HTH_psq"/>
    <property type="match status" value="1"/>
</dbReference>
<name>A0ABT4TJX7_9ACTN</name>
<dbReference type="InterPro" id="IPR007889">
    <property type="entry name" value="HTH_Psq"/>
</dbReference>
<evidence type="ECO:0000313" key="2">
    <source>
        <dbReference type="EMBL" id="MDA2804974.1"/>
    </source>
</evidence>